<dbReference type="SUPFAM" id="SSF53335">
    <property type="entry name" value="S-adenosyl-L-methionine-dependent methyltransferases"/>
    <property type="match status" value="1"/>
</dbReference>
<feature type="domain" description="Methyltransferase type 11" evidence="1">
    <location>
        <begin position="36"/>
        <end position="128"/>
    </location>
</feature>
<protein>
    <recommendedName>
        <fullName evidence="1">Methyltransferase type 11 domain-containing protein</fullName>
    </recommendedName>
</protein>
<dbReference type="Proteomes" id="UP000179069">
    <property type="component" value="Unassembled WGS sequence"/>
</dbReference>
<dbReference type="PANTHER" id="PTHR43861:SF6">
    <property type="entry name" value="METHYLTRANSFERASE TYPE 11"/>
    <property type="match status" value="1"/>
</dbReference>
<gene>
    <name evidence="2" type="ORF">A2785_02305</name>
</gene>
<dbReference type="EMBL" id="MHCI01000008">
    <property type="protein sequence ID" value="OGY16945.1"/>
    <property type="molecule type" value="Genomic_DNA"/>
</dbReference>
<evidence type="ECO:0000259" key="1">
    <source>
        <dbReference type="Pfam" id="PF08241"/>
    </source>
</evidence>
<dbReference type="GO" id="GO:0008757">
    <property type="term" value="F:S-adenosylmethionine-dependent methyltransferase activity"/>
    <property type="evidence" value="ECO:0007669"/>
    <property type="project" value="InterPro"/>
</dbReference>
<dbReference type="CDD" id="cd02440">
    <property type="entry name" value="AdoMet_MTases"/>
    <property type="match status" value="1"/>
</dbReference>
<proteinExistence type="predicted"/>
<accession>A0A1G1VNI5</accession>
<dbReference type="InterPro" id="IPR029063">
    <property type="entry name" value="SAM-dependent_MTases_sf"/>
</dbReference>
<dbReference type="AlphaFoldDB" id="A0A1G1VNI5"/>
<dbReference type="Pfam" id="PF08241">
    <property type="entry name" value="Methyltransf_11"/>
    <property type="match status" value="1"/>
</dbReference>
<reference evidence="2 3" key="1">
    <citation type="journal article" date="2016" name="Nat. Commun.">
        <title>Thousands of microbial genomes shed light on interconnected biogeochemical processes in an aquifer system.</title>
        <authorList>
            <person name="Anantharaman K."/>
            <person name="Brown C.T."/>
            <person name="Hug L.A."/>
            <person name="Sharon I."/>
            <person name="Castelle C.J."/>
            <person name="Probst A.J."/>
            <person name="Thomas B.C."/>
            <person name="Singh A."/>
            <person name="Wilkins M.J."/>
            <person name="Karaoz U."/>
            <person name="Brodie E.L."/>
            <person name="Williams K.H."/>
            <person name="Hubbard S.S."/>
            <person name="Banfield J.F."/>
        </authorList>
    </citation>
    <scope>NUCLEOTIDE SEQUENCE [LARGE SCALE GENOMIC DNA]</scope>
</reference>
<evidence type="ECO:0000313" key="3">
    <source>
        <dbReference type="Proteomes" id="UP000179069"/>
    </source>
</evidence>
<evidence type="ECO:0000313" key="2">
    <source>
        <dbReference type="EMBL" id="OGY16945.1"/>
    </source>
</evidence>
<organism evidence="2 3">
    <name type="scientific">Candidatus Chisholmbacteria bacterium RIFCSPHIGHO2_01_FULL_49_18</name>
    <dbReference type="NCBI Taxonomy" id="1797590"/>
    <lineage>
        <taxon>Bacteria</taxon>
        <taxon>Candidatus Chisholmiibacteriota</taxon>
    </lineage>
</organism>
<comment type="caution">
    <text evidence="2">The sequence shown here is derived from an EMBL/GenBank/DDBJ whole genome shotgun (WGS) entry which is preliminary data.</text>
</comment>
<sequence length="228" mass="26277">MTHYDKSYFIKRDHLDRHLADTLARLAHQRNAHNLLDVGCGSANLVADLEKRGFVSFGIDHSMEALKLARKNLTRRLLRASATHLPFQNQSLDLVTAISVIEHLRLQEAREFLSDVQRVLKSGGTLFLVTPNFLSPWRLLQGKSWFAYTDPTHKHYFTPRSLTSLLLRSGFTNPVFSFKTTYVPPYNWEFPGIAGKLPSVVKSMLTFLLISTPLWRIRNSFWLAVRRR</sequence>
<dbReference type="Gene3D" id="3.40.50.150">
    <property type="entry name" value="Vaccinia Virus protein VP39"/>
    <property type="match status" value="1"/>
</dbReference>
<dbReference type="InterPro" id="IPR013216">
    <property type="entry name" value="Methyltransf_11"/>
</dbReference>
<dbReference type="PANTHER" id="PTHR43861">
    <property type="entry name" value="TRANS-ACONITATE 2-METHYLTRANSFERASE-RELATED"/>
    <property type="match status" value="1"/>
</dbReference>
<name>A0A1G1VNI5_9BACT</name>